<feature type="region of interest" description="Disordered" evidence="1">
    <location>
        <begin position="124"/>
        <end position="146"/>
    </location>
</feature>
<dbReference type="RefSeq" id="XP_018283702.1">
    <property type="nucleotide sequence ID" value="XM_018437590.1"/>
</dbReference>
<accession>A0A162T274</accession>
<dbReference type="GeneID" id="28998496"/>
<name>A0A162T274_PHYB8</name>
<dbReference type="EMBL" id="KV441008">
    <property type="protein sequence ID" value="OAD65662.1"/>
    <property type="molecule type" value="Genomic_DNA"/>
</dbReference>
<proteinExistence type="predicted"/>
<keyword evidence="4" id="KW-1185">Reference proteome</keyword>
<evidence type="ECO:0000313" key="3">
    <source>
        <dbReference type="EMBL" id="OAD65662.1"/>
    </source>
</evidence>
<dbReference type="STRING" id="763407.A0A162T274"/>
<evidence type="ECO:0000256" key="2">
    <source>
        <dbReference type="SAM" id="Phobius"/>
    </source>
</evidence>
<dbReference type="PANTHER" id="PTHR46579:SF2">
    <property type="entry name" value="C2H2-TYPE DOMAIN-CONTAINING PROTEIN"/>
    <property type="match status" value="1"/>
</dbReference>
<dbReference type="PANTHER" id="PTHR46579">
    <property type="entry name" value="F5/8 TYPE C DOMAIN-CONTAINING PROTEIN-RELATED"/>
    <property type="match status" value="1"/>
</dbReference>
<feature type="transmembrane region" description="Helical" evidence="2">
    <location>
        <begin position="162"/>
        <end position="187"/>
    </location>
</feature>
<dbReference type="OrthoDB" id="7700939at2759"/>
<keyword evidence="2" id="KW-1133">Transmembrane helix</keyword>
<dbReference type="Proteomes" id="UP000077315">
    <property type="component" value="Unassembled WGS sequence"/>
</dbReference>
<evidence type="ECO:0000313" key="4">
    <source>
        <dbReference type="Proteomes" id="UP000077315"/>
    </source>
</evidence>
<dbReference type="VEuPathDB" id="FungiDB:PHYBLDRAFT_175843"/>
<dbReference type="AlphaFoldDB" id="A0A162T274"/>
<sequence length="727" mass="83547">MAPTRKSNKTKECKCSVCKTRFGGSDTVSVQTFNFHKRRDDAGMNIFRNRLIIKRSVETTVSYVPEVINNDEQNSVAIDNDYDMDYDFDEMDTSIEVDMETQEPIRILPLSESDAVFGYENEEFNSDLDSDGCEDDSSEDDMLDSEDNFPEFNSELSFIHRFIVQVLALFVSLYVVDEGAILLIAIMNKILELFRDPFRLPVSIPGLKSMAGFNTFTDGIKKYVSCSECHSIYENNESTPRFCIFDKFGNNSMCVENGVRWSELHRLQYFDVVRCTIIDPMHNLFLGTAKRMMEKWVADGLIDNKKLVAMQKIVENMTLPPDYTMLRSKISKGFPFMKADEWKSWCLVYSPVVLQGVLPKQKFENWMFFVNACRFLTKPNVSEDDVQSAHIALEKFGKGCERLYSKDLLSPNMHLHLHLRDTIKDFGPVYGYWLFSFERYNSVLKNINTNRRSGFEMTYMKTFIEDTRKGDFVRNFLKTSGPFNFSGIFDKLVTGYSPADSTTSTALYNWFSLPDFLDAAENPNLSIRGNEPLPPSALPLQKKAYEMMLRQEYDCLVGYYQAVYNDPTISSCKDVIQDTAFVNDWIEMLKSVNLLGQTFKGSRGTNGRGSYIQAMFIEGRNGAKYAYVGQIQYLFVHSFSPLVSTPHHRTPQSSQHTFAYVKWYKASKETSRKIAGVEIWDVAFSLPDFQSILPVHRILLPVAIVDHTTLRNISKKLIVPLPRKLYF</sequence>
<protein>
    <submittedName>
        <fullName evidence="3">Uncharacterized protein</fullName>
    </submittedName>
</protein>
<reference evidence="4" key="1">
    <citation type="submission" date="2015-06" db="EMBL/GenBank/DDBJ databases">
        <title>Expansion of signal transduction pathways in fungi by whole-genome duplication.</title>
        <authorList>
            <consortium name="DOE Joint Genome Institute"/>
            <person name="Corrochano L.M."/>
            <person name="Kuo A."/>
            <person name="Marcet-Houben M."/>
            <person name="Polaino S."/>
            <person name="Salamov A."/>
            <person name="Villalobos J.M."/>
            <person name="Alvarez M.I."/>
            <person name="Avalos J."/>
            <person name="Benito E.P."/>
            <person name="Benoit I."/>
            <person name="Burger G."/>
            <person name="Camino L.P."/>
            <person name="Canovas D."/>
            <person name="Cerda-Olmedo E."/>
            <person name="Cheng J.-F."/>
            <person name="Dominguez A."/>
            <person name="Elias M."/>
            <person name="Eslava A.P."/>
            <person name="Glaser F."/>
            <person name="Grimwood J."/>
            <person name="Gutierrez G."/>
            <person name="Heitman J."/>
            <person name="Henrissat B."/>
            <person name="Iturriaga E.A."/>
            <person name="Lang B.F."/>
            <person name="Lavin J.L."/>
            <person name="Lee S."/>
            <person name="Li W."/>
            <person name="Lindquist E."/>
            <person name="Lopez-Garcia S."/>
            <person name="Luque E.M."/>
            <person name="Marcos A.T."/>
            <person name="Martin J."/>
            <person name="McCluskey K."/>
            <person name="Medina H.R."/>
            <person name="Miralles-Duran A."/>
            <person name="Miyazaki A."/>
            <person name="Munoz-Torres E."/>
            <person name="Oguiza J.A."/>
            <person name="Ohm R."/>
            <person name="Olmedo M."/>
            <person name="Orejas M."/>
            <person name="Ortiz-Castellanos L."/>
            <person name="Pisabarro A.G."/>
            <person name="Rodriguez-Romero J."/>
            <person name="Ruiz-Herrera J."/>
            <person name="Ruiz-Vazquez R."/>
            <person name="Sanz C."/>
            <person name="Schackwitz W."/>
            <person name="Schmutz J."/>
            <person name="Shahriari M."/>
            <person name="Shelest E."/>
            <person name="Silva-Franco F."/>
            <person name="Soanes D."/>
            <person name="Syed K."/>
            <person name="Tagua V.G."/>
            <person name="Talbot N.J."/>
            <person name="Thon M."/>
            <person name="De vries R.P."/>
            <person name="Wiebenga A."/>
            <person name="Yadav J.S."/>
            <person name="Braun E.L."/>
            <person name="Baker S."/>
            <person name="Garre V."/>
            <person name="Horwitz B."/>
            <person name="Torres-Martinez S."/>
            <person name="Idnurm A."/>
            <person name="Herrera-Estrella A."/>
            <person name="Gabaldon T."/>
            <person name="Grigoriev I.V."/>
        </authorList>
    </citation>
    <scope>NUCLEOTIDE SEQUENCE [LARGE SCALE GENOMIC DNA]</scope>
    <source>
        <strain evidence="4">NRRL 1555(-)</strain>
    </source>
</reference>
<keyword evidence="2" id="KW-0472">Membrane</keyword>
<dbReference type="InParanoid" id="A0A162T274"/>
<organism evidence="3 4">
    <name type="scientific">Phycomyces blakesleeanus (strain ATCC 8743b / DSM 1359 / FGSC 10004 / NBRC 33097 / NRRL 1555)</name>
    <dbReference type="NCBI Taxonomy" id="763407"/>
    <lineage>
        <taxon>Eukaryota</taxon>
        <taxon>Fungi</taxon>
        <taxon>Fungi incertae sedis</taxon>
        <taxon>Mucoromycota</taxon>
        <taxon>Mucoromycotina</taxon>
        <taxon>Mucoromycetes</taxon>
        <taxon>Mucorales</taxon>
        <taxon>Phycomycetaceae</taxon>
        <taxon>Phycomyces</taxon>
    </lineage>
</organism>
<gene>
    <name evidence="3" type="ORF">PHYBLDRAFT_175843</name>
</gene>
<keyword evidence="2" id="KW-0812">Transmembrane</keyword>
<evidence type="ECO:0000256" key="1">
    <source>
        <dbReference type="SAM" id="MobiDB-lite"/>
    </source>
</evidence>